<accession>X0S759</accession>
<dbReference type="InterPro" id="IPR027417">
    <property type="entry name" value="P-loop_NTPase"/>
</dbReference>
<sequence>MATAEAEQMLEELLSNRERRIETLLKIEDKQRQLVPFHIQAIQRDMLTTQTGRDIYVKPAQIGATSIFMADYLLDTIFNRGTVSVIISYEEFITARLLRKAQAYYDNLLKEVPSIPRMHHSSSFEKTFPDINSSFYIGSARAYTFGRGETIHNLLMDEYAFWDDSSVERITAPILERVPPNGRIGILSTPNGEATAHHDLYVTAKEGKEIGKSTFTAHAYFWFQHEEYFIPRGSSQALPGDAYDLDYTAEEEILIANYNLTEDQIRWRRYKIVELEQLRLGGTSRVLFSQE</sequence>
<protein>
    <recommendedName>
        <fullName evidence="2">Terminase large subunit gp17-like C-terminal domain-containing protein</fullName>
    </recommendedName>
</protein>
<feature type="non-terminal residue" evidence="1">
    <location>
        <position position="291"/>
    </location>
</feature>
<dbReference type="EMBL" id="BARS01005666">
    <property type="protein sequence ID" value="GAF76844.1"/>
    <property type="molecule type" value="Genomic_DNA"/>
</dbReference>
<gene>
    <name evidence="1" type="ORF">S01H1_11116</name>
</gene>
<comment type="caution">
    <text evidence="1">The sequence shown here is derived from an EMBL/GenBank/DDBJ whole genome shotgun (WGS) entry which is preliminary data.</text>
</comment>
<reference evidence="1" key="1">
    <citation type="journal article" date="2014" name="Front. Microbiol.">
        <title>High frequency of phylogenetically diverse reductive dehalogenase-homologous genes in deep subseafloor sedimentary metagenomes.</title>
        <authorList>
            <person name="Kawai M."/>
            <person name="Futagami T."/>
            <person name="Toyoda A."/>
            <person name="Takaki Y."/>
            <person name="Nishi S."/>
            <person name="Hori S."/>
            <person name="Arai W."/>
            <person name="Tsubouchi T."/>
            <person name="Morono Y."/>
            <person name="Uchiyama I."/>
            <person name="Ito T."/>
            <person name="Fujiyama A."/>
            <person name="Inagaki F."/>
            <person name="Takami H."/>
        </authorList>
    </citation>
    <scope>NUCLEOTIDE SEQUENCE</scope>
    <source>
        <strain evidence="1">Expedition CK06-06</strain>
    </source>
</reference>
<dbReference type="AlphaFoldDB" id="X0S759"/>
<evidence type="ECO:0000313" key="1">
    <source>
        <dbReference type="EMBL" id="GAF76844.1"/>
    </source>
</evidence>
<proteinExistence type="predicted"/>
<evidence type="ECO:0008006" key="2">
    <source>
        <dbReference type="Google" id="ProtNLM"/>
    </source>
</evidence>
<organism evidence="1">
    <name type="scientific">marine sediment metagenome</name>
    <dbReference type="NCBI Taxonomy" id="412755"/>
    <lineage>
        <taxon>unclassified sequences</taxon>
        <taxon>metagenomes</taxon>
        <taxon>ecological metagenomes</taxon>
    </lineage>
</organism>
<name>X0S759_9ZZZZ</name>
<dbReference type="Gene3D" id="3.40.50.300">
    <property type="entry name" value="P-loop containing nucleotide triphosphate hydrolases"/>
    <property type="match status" value="1"/>
</dbReference>